<comment type="caution">
    <text evidence="1">The sequence shown here is derived from an EMBL/GenBank/DDBJ whole genome shotgun (WGS) entry which is preliminary data.</text>
</comment>
<accession>A0A641Y090</accession>
<reference evidence="1" key="1">
    <citation type="journal article" date="2019" name="Nat. Med.">
        <title>A library of human gut bacterial isolates paired with longitudinal multiomics data enables mechanistic microbiome research.</title>
        <authorList>
            <person name="Poyet M."/>
            <person name="Groussin M."/>
            <person name="Gibbons S.M."/>
            <person name="Avila-Pacheco J."/>
            <person name="Jiang X."/>
            <person name="Kearney S.M."/>
            <person name="Perrotta A.R."/>
            <person name="Berdy B."/>
            <person name="Zhao S."/>
            <person name="Lieberman T.D."/>
            <person name="Swanson P.K."/>
            <person name="Smith M."/>
            <person name="Roesemann S."/>
            <person name="Alexander J.E."/>
            <person name="Rich S.A."/>
            <person name="Livny J."/>
            <person name="Vlamakis H."/>
            <person name="Clish C."/>
            <person name="Bullock K."/>
            <person name="Deik A."/>
            <person name="Scott J."/>
            <person name="Pierce K.A."/>
            <person name="Xavier R.J."/>
            <person name="Alm E.J."/>
        </authorList>
    </citation>
    <scope>NUCLEOTIDE SEQUENCE</scope>
    <source>
        <strain evidence="1">BIOML-A68</strain>
    </source>
</reference>
<dbReference type="AlphaFoldDB" id="A0A641Y090"/>
<organism evidence="1">
    <name type="scientific">Bacteroides ovatus</name>
    <dbReference type="NCBI Taxonomy" id="28116"/>
    <lineage>
        <taxon>Bacteria</taxon>
        <taxon>Pseudomonadati</taxon>
        <taxon>Bacteroidota</taxon>
        <taxon>Bacteroidia</taxon>
        <taxon>Bacteroidales</taxon>
        <taxon>Bacteroidaceae</taxon>
        <taxon>Bacteroides</taxon>
    </lineage>
</organism>
<gene>
    <name evidence="1" type="ORF">F3C73_26285</name>
</gene>
<sequence>MKNVIFVCDVAVADRRWIGSMRRKKMIKLTELEKQIITELGDSLYTVEFVEAWINRSDNVIINPFAALQAMGAKGYHQAVKRMAALRGSK</sequence>
<dbReference type="EMBL" id="VWHP01000058">
    <property type="protein sequence ID" value="KAA4398253.1"/>
    <property type="molecule type" value="Genomic_DNA"/>
</dbReference>
<name>A0A641Y090_BACOV</name>
<evidence type="ECO:0000313" key="1">
    <source>
        <dbReference type="EMBL" id="KAA4398253.1"/>
    </source>
</evidence>
<proteinExistence type="predicted"/>
<protein>
    <submittedName>
        <fullName evidence="1">Uncharacterized protein</fullName>
    </submittedName>
</protein>